<reference evidence="2 3" key="1">
    <citation type="submission" date="2018-11" db="EMBL/GenBank/DDBJ databases">
        <title>Complete genome sequence of Nocardioides baekrokdamisoli strain KCTC 39748.</title>
        <authorList>
            <person name="Kang S.W."/>
            <person name="Lee K.C."/>
            <person name="Kim K.K."/>
            <person name="Kim J.S."/>
            <person name="Kim D.S."/>
            <person name="Ko S.H."/>
            <person name="Yang S.H."/>
            <person name="Shin Y.K."/>
            <person name="Lee J.S."/>
        </authorList>
    </citation>
    <scope>NUCLEOTIDE SEQUENCE [LARGE SCALE GENOMIC DNA]</scope>
    <source>
        <strain evidence="2 3">KCTC 39748</strain>
    </source>
</reference>
<dbReference type="Pfam" id="PF13704">
    <property type="entry name" value="Glyco_tranf_2_4"/>
    <property type="match status" value="1"/>
</dbReference>
<dbReference type="RefSeq" id="WP_231998683.1">
    <property type="nucleotide sequence ID" value="NZ_AP019307.1"/>
</dbReference>
<sequence>MKIALTMMVRDEADIIVPMLEFHLAQGVDVLLVTDNGSVDGTAEILQGYADKGLIVLAHDPVQRKQQSSLVTAMARRARTEFAADWVINADADEFLFPIDRTKTIKQCFEAMSRTAVSFYAPVTNYVGVPAQRGSGIDRLVYRDHRTEDELKSVGINSQPTPNCLHRGDPSVSVVQGNHFTDLAVAGEVPEGFEMEVLHLPWRSWEQFERKVTNAGAAYDANPDLTPSPNHHGMMDYRRWQAGRLRHSFVTRLPLRDALENDHETYTKDTSLMTYLHALVPHAVFPDLLAAALDSSKDEALTDEDHAHSADLAHQFMDLEGEIRELRQQVKDAEALAESYRLERDYARQQADKAIMNVPTRDLVGYTSRTLARKVVRRALGEVRRRRG</sequence>
<evidence type="ECO:0000313" key="2">
    <source>
        <dbReference type="EMBL" id="BBH17790.1"/>
    </source>
</evidence>
<keyword evidence="3" id="KW-1185">Reference proteome</keyword>
<dbReference type="EMBL" id="AP019307">
    <property type="protein sequence ID" value="BBH17790.1"/>
    <property type="molecule type" value="Genomic_DNA"/>
</dbReference>
<dbReference type="PANTHER" id="PTHR43630:SF2">
    <property type="entry name" value="GLYCOSYLTRANSFERASE"/>
    <property type="match status" value="1"/>
</dbReference>
<dbReference type="InterPro" id="IPR029044">
    <property type="entry name" value="Nucleotide-diphossugar_trans"/>
</dbReference>
<dbReference type="SUPFAM" id="SSF53448">
    <property type="entry name" value="Nucleotide-diphospho-sugar transferases"/>
    <property type="match status" value="1"/>
</dbReference>
<protein>
    <recommendedName>
        <fullName evidence="4">Glycosyltransferase 2-like domain-containing protein</fullName>
    </recommendedName>
</protein>
<accession>A0A3G9IFG8</accession>
<dbReference type="Proteomes" id="UP000271573">
    <property type="component" value="Chromosome"/>
</dbReference>
<gene>
    <name evidence="2" type="ORF">Back2_20770</name>
</gene>
<dbReference type="Gene3D" id="3.90.550.10">
    <property type="entry name" value="Spore Coat Polysaccharide Biosynthesis Protein SpsA, Chain A"/>
    <property type="match status" value="1"/>
</dbReference>
<evidence type="ECO:0008006" key="4">
    <source>
        <dbReference type="Google" id="ProtNLM"/>
    </source>
</evidence>
<name>A0A3G9IFG8_9ACTN</name>
<evidence type="ECO:0000256" key="1">
    <source>
        <dbReference type="SAM" id="Coils"/>
    </source>
</evidence>
<dbReference type="AlphaFoldDB" id="A0A3G9IFG8"/>
<organism evidence="2 3">
    <name type="scientific">Nocardioides baekrokdamisoli</name>
    <dbReference type="NCBI Taxonomy" id="1804624"/>
    <lineage>
        <taxon>Bacteria</taxon>
        <taxon>Bacillati</taxon>
        <taxon>Actinomycetota</taxon>
        <taxon>Actinomycetes</taxon>
        <taxon>Propionibacteriales</taxon>
        <taxon>Nocardioidaceae</taxon>
        <taxon>Nocardioides</taxon>
    </lineage>
</organism>
<feature type="coiled-coil region" evidence="1">
    <location>
        <begin position="309"/>
        <end position="350"/>
    </location>
</feature>
<keyword evidence="1" id="KW-0175">Coiled coil</keyword>
<dbReference type="PANTHER" id="PTHR43630">
    <property type="entry name" value="POLY-BETA-1,6-N-ACETYL-D-GLUCOSAMINE SYNTHASE"/>
    <property type="match status" value="1"/>
</dbReference>
<dbReference type="KEGG" id="nbe:Back2_20770"/>
<proteinExistence type="predicted"/>
<evidence type="ECO:0000313" key="3">
    <source>
        <dbReference type="Proteomes" id="UP000271573"/>
    </source>
</evidence>